<organism evidence="2 3">
    <name type="scientific">Trametes coccinea (strain BRFM310)</name>
    <name type="common">Pycnoporus coccineus</name>
    <dbReference type="NCBI Taxonomy" id="1353009"/>
    <lineage>
        <taxon>Eukaryota</taxon>
        <taxon>Fungi</taxon>
        <taxon>Dikarya</taxon>
        <taxon>Basidiomycota</taxon>
        <taxon>Agaricomycotina</taxon>
        <taxon>Agaricomycetes</taxon>
        <taxon>Polyporales</taxon>
        <taxon>Polyporaceae</taxon>
        <taxon>Trametes</taxon>
    </lineage>
</organism>
<sequence>MPRTRLTNLPRGRALGSKALAKSAAPPNRASSSKPPNPVALSDNLPPPPKDVERYTVRRMRKSERDETKDIVRTLREVKTFRGGFTKPSTIRATNWFKGGPYVIKRKVYEPPDARAYAPYTVFYLEGRYPVRGGHGRASHYPIIIGVCKEGSLPAVVKASNSIHGNTETVEAMDTARWPWDSPPKSKRVRWWEIGEDPEVLREKALNQALPEESQESQPLSWSRAKTAQVPAELLPGAVPFARAVHTRSFHTTASARDADDHNSHQSRKNIPTSSWSRPHRPSQDASDDVVPTYYVERKKQRAQIAERKEEEGGLMAELNAGILSEGLAAKTRVRDEKIPVEVRLPDGRVAHPSGFTPPTPETEFHPIAAKVPTEDNPLVATVKQTWDERDFQVKPAAPIIPDPEKEQEWVKRVVTSGGTGKPLTGVRDINAEKPVSGSVPSASTSAEDRSKITTSAWDTPAHGQNGNDPDSVVPPFYIERKKQRDDIAERKEEEGGLMAELNAGILSEDLAAQTRERQEKIPVEVPLDDGTVVHPSGFQPPTPETEFHPVAAKPPGSPKLPWTEVATVKEGTPAPTAGGSAKKPTDARGLHTSAVARAVVLPVTPTPLQSVLGGRGIDVEPEVDPVVKRRQRYMAIIEKEPYWRPLMSVTFATRPLANAFRETVLAGNDRGLPYYKLLETEELKDFSSMNSRMRNLRLNRFQNLVYQIASRLHGRYGGFVGLRARASDRGRGINGEHVADGLPKETRAIKVGVGEWYPFAEELKERIVADAEAAGYRDSVEVFGLTEWGKRADGKPLAGEKEVKEGASLASLLEEEVKAEPHESDVD</sequence>
<reference evidence="2 3" key="1">
    <citation type="journal article" date="2015" name="Biotechnol. Biofuels">
        <title>Enhanced degradation of softwood versus hardwood by the white-rot fungus Pycnoporus coccineus.</title>
        <authorList>
            <person name="Couturier M."/>
            <person name="Navarro D."/>
            <person name="Chevret D."/>
            <person name="Henrissat B."/>
            <person name="Piumi F."/>
            <person name="Ruiz-Duenas F.J."/>
            <person name="Martinez A.T."/>
            <person name="Grigoriev I.V."/>
            <person name="Riley R."/>
            <person name="Lipzen A."/>
            <person name="Berrin J.G."/>
            <person name="Master E.R."/>
            <person name="Rosso M.N."/>
        </authorList>
    </citation>
    <scope>NUCLEOTIDE SEQUENCE [LARGE SCALE GENOMIC DNA]</scope>
    <source>
        <strain evidence="2 3">BRFM310</strain>
    </source>
</reference>
<evidence type="ECO:0000256" key="1">
    <source>
        <dbReference type="SAM" id="MobiDB-lite"/>
    </source>
</evidence>
<dbReference type="Proteomes" id="UP000193067">
    <property type="component" value="Unassembled WGS sequence"/>
</dbReference>
<keyword evidence="3" id="KW-1185">Reference proteome</keyword>
<dbReference type="AlphaFoldDB" id="A0A1Y2IGX7"/>
<dbReference type="OrthoDB" id="3258969at2759"/>
<evidence type="ECO:0000313" key="2">
    <source>
        <dbReference type="EMBL" id="OSD00368.1"/>
    </source>
</evidence>
<name>A0A1Y2IGX7_TRAC3</name>
<feature type="compositionally biased region" description="Polar residues" evidence="1">
    <location>
        <begin position="453"/>
        <end position="469"/>
    </location>
</feature>
<feature type="region of interest" description="Disordered" evidence="1">
    <location>
        <begin position="1"/>
        <end position="52"/>
    </location>
</feature>
<feature type="region of interest" description="Disordered" evidence="1">
    <location>
        <begin position="422"/>
        <end position="475"/>
    </location>
</feature>
<feature type="compositionally biased region" description="Low complexity" evidence="1">
    <location>
        <begin position="14"/>
        <end position="27"/>
    </location>
</feature>
<evidence type="ECO:0000313" key="3">
    <source>
        <dbReference type="Proteomes" id="UP000193067"/>
    </source>
</evidence>
<dbReference type="EMBL" id="KZ084119">
    <property type="protein sequence ID" value="OSD00368.1"/>
    <property type="molecule type" value="Genomic_DNA"/>
</dbReference>
<proteinExistence type="predicted"/>
<accession>A0A1Y2IGX7</accession>
<gene>
    <name evidence="2" type="ORF">PYCCODRAFT_1479261</name>
</gene>
<feature type="region of interest" description="Disordered" evidence="1">
    <location>
        <begin position="252"/>
        <end position="292"/>
    </location>
</feature>
<protein>
    <submittedName>
        <fullName evidence="2">Uncharacterized protein</fullName>
    </submittedName>
</protein>